<dbReference type="AlphaFoldDB" id="A0A5N6E7D1"/>
<dbReference type="GO" id="GO:0046872">
    <property type="term" value="F:metal ion binding"/>
    <property type="evidence" value="ECO:0007669"/>
    <property type="project" value="UniProtKB-KW"/>
</dbReference>
<dbReference type="EMBL" id="ML733917">
    <property type="protein sequence ID" value="KAB8212754.1"/>
    <property type="molecule type" value="Genomic_DNA"/>
</dbReference>
<dbReference type="GO" id="GO:0004222">
    <property type="term" value="F:metalloendopeptidase activity"/>
    <property type="evidence" value="ECO:0007669"/>
    <property type="project" value="InterPro"/>
</dbReference>
<keyword evidence="7 14" id="KW-0479">Metal-binding</keyword>
<dbReference type="InterPro" id="IPR050414">
    <property type="entry name" value="Fungal_M35_metalloproteases"/>
</dbReference>
<keyword evidence="17" id="KW-1185">Reference proteome</keyword>
<protein>
    <recommendedName>
        <fullName evidence="15">Neutral protease 2</fullName>
        <ecNumber evidence="15">3.4.24.39</ecNumber>
    </recommendedName>
    <alternativeName>
        <fullName evidence="15">Deuterolysin</fullName>
    </alternativeName>
</protein>
<keyword evidence="10 14" id="KW-0862">Zinc</keyword>
<dbReference type="PRINTS" id="PR00768">
    <property type="entry name" value="DEUTEROLYSIN"/>
</dbReference>
<evidence type="ECO:0000256" key="12">
    <source>
        <dbReference type="ARBA" id="ARBA00023145"/>
    </source>
</evidence>
<comment type="function">
    <text evidence="15">Secreted metalloproteinase that allows assimilation of proteinaceous substrates. Shows high activities on basic nuclear substrates such as histone and protamine.</text>
</comment>
<dbReference type="CDD" id="cd11008">
    <property type="entry name" value="M35_deuterolysin_like"/>
    <property type="match status" value="1"/>
</dbReference>
<dbReference type="Gene3D" id="2.60.40.2970">
    <property type="match status" value="1"/>
</dbReference>
<keyword evidence="6 15" id="KW-0165">Cleavage on pair of basic residues</keyword>
<evidence type="ECO:0000256" key="2">
    <source>
        <dbReference type="ARBA" id="ARBA00004613"/>
    </source>
</evidence>
<keyword evidence="12" id="KW-0865">Zymogen</keyword>
<evidence type="ECO:0000256" key="14">
    <source>
        <dbReference type="PIRSR" id="PIRSR601384-2"/>
    </source>
</evidence>
<proteinExistence type="inferred from homology"/>
<evidence type="ECO:0000256" key="5">
    <source>
        <dbReference type="ARBA" id="ARBA00022670"/>
    </source>
</evidence>
<keyword evidence="8 15" id="KW-0732">Signal</keyword>
<feature type="binding site" evidence="14">
    <location>
        <position position="303"/>
    </location>
    <ligand>
        <name>Zn(2+)</name>
        <dbReference type="ChEBI" id="CHEBI:29105"/>
        <note>catalytic</note>
    </ligand>
</feature>
<keyword evidence="11 15" id="KW-0482">Metalloprotease</keyword>
<keyword evidence="5 15" id="KW-0645">Protease</keyword>
<keyword evidence="4 15" id="KW-0964">Secreted</keyword>
<evidence type="ECO:0000256" key="4">
    <source>
        <dbReference type="ARBA" id="ARBA00022525"/>
    </source>
</evidence>
<evidence type="ECO:0000256" key="15">
    <source>
        <dbReference type="RuleBase" id="RU361126"/>
    </source>
</evidence>
<evidence type="ECO:0000256" key="7">
    <source>
        <dbReference type="ARBA" id="ARBA00022723"/>
    </source>
</evidence>
<evidence type="ECO:0000313" key="17">
    <source>
        <dbReference type="Proteomes" id="UP000326799"/>
    </source>
</evidence>
<dbReference type="Gene3D" id="3.40.390.10">
    <property type="entry name" value="Collagenase (Catalytic Domain)"/>
    <property type="match status" value="1"/>
</dbReference>
<name>A0A5N6E7D1_9EURO</name>
<organism evidence="16 17">
    <name type="scientific">Aspergillus novoparasiticus</name>
    <dbReference type="NCBI Taxonomy" id="986946"/>
    <lineage>
        <taxon>Eukaryota</taxon>
        <taxon>Fungi</taxon>
        <taxon>Dikarya</taxon>
        <taxon>Ascomycota</taxon>
        <taxon>Pezizomycotina</taxon>
        <taxon>Eurotiomycetes</taxon>
        <taxon>Eurotiomycetidae</taxon>
        <taxon>Eurotiales</taxon>
        <taxon>Aspergillaceae</taxon>
        <taxon>Aspergillus</taxon>
        <taxon>Aspergillus subgen. Circumdati</taxon>
    </lineage>
</organism>
<dbReference type="GO" id="GO:0006508">
    <property type="term" value="P:proteolysis"/>
    <property type="evidence" value="ECO:0007669"/>
    <property type="project" value="UniProtKB-KW"/>
</dbReference>
<feature type="binding site" evidence="14">
    <location>
        <position position="314"/>
    </location>
    <ligand>
        <name>Zn(2+)</name>
        <dbReference type="ChEBI" id="CHEBI:29105"/>
        <note>catalytic</note>
    </ligand>
</feature>
<feature type="signal peptide" evidence="15">
    <location>
        <begin position="1"/>
        <end position="19"/>
    </location>
</feature>
<comment type="cofactor">
    <cofactor evidence="14 15">
        <name>Zn(2+)</name>
        <dbReference type="ChEBI" id="CHEBI:29105"/>
    </cofactor>
    <text evidence="14 15">Binds 1 zinc ion per subunit.</text>
</comment>
<evidence type="ECO:0000256" key="9">
    <source>
        <dbReference type="ARBA" id="ARBA00022801"/>
    </source>
</evidence>
<accession>A0A5N6E7D1</accession>
<dbReference type="Proteomes" id="UP000326799">
    <property type="component" value="Unassembled WGS sequence"/>
</dbReference>
<evidence type="ECO:0000313" key="16">
    <source>
        <dbReference type="EMBL" id="KAB8212754.1"/>
    </source>
</evidence>
<dbReference type="SUPFAM" id="SSF55486">
    <property type="entry name" value="Metalloproteases ('zincins'), catalytic domain"/>
    <property type="match status" value="1"/>
</dbReference>
<feature type="chain" id="PRO_5025088091" description="Neutral protease 2" evidence="15">
    <location>
        <begin position="20"/>
        <end position="348"/>
    </location>
</feature>
<keyword evidence="9 15" id="KW-0378">Hydrolase</keyword>
<comment type="subcellular location">
    <subcellularLocation>
        <location evidence="2 15">Secreted</location>
    </subcellularLocation>
</comment>
<gene>
    <name evidence="16" type="ORF">BDV33DRAFT_117046</name>
</gene>
<dbReference type="InterPro" id="IPR001384">
    <property type="entry name" value="Peptidase_M35"/>
</dbReference>
<feature type="active site" evidence="13">
    <location>
        <position position="300"/>
    </location>
</feature>
<dbReference type="Pfam" id="PF02102">
    <property type="entry name" value="Peptidase_M35"/>
    <property type="match status" value="1"/>
</dbReference>
<dbReference type="EC" id="3.4.24.39" evidence="15"/>
<evidence type="ECO:0000256" key="11">
    <source>
        <dbReference type="ARBA" id="ARBA00023049"/>
    </source>
</evidence>
<comment type="catalytic activity">
    <reaction evidence="1 15">
        <text>Preferential cleavage of bonds with hydrophobic residues in P1'. Also 3-Asn-|-Gln-4 and 8-Gly-|-Ser-9 bonds in insulin B chain.</text>
        <dbReference type="EC" id="3.4.24.39"/>
    </reaction>
</comment>
<evidence type="ECO:0000256" key="10">
    <source>
        <dbReference type="ARBA" id="ARBA00022833"/>
    </source>
</evidence>
<evidence type="ECO:0000256" key="6">
    <source>
        <dbReference type="ARBA" id="ARBA00022685"/>
    </source>
</evidence>
<comment type="similarity">
    <text evidence="3 15">Belongs to the peptidase M35 family.</text>
</comment>
<reference evidence="16 17" key="1">
    <citation type="submission" date="2019-04" db="EMBL/GenBank/DDBJ databases">
        <title>Fungal friends and foes A comparative genomics study of 23 Aspergillus species from section Flavi.</title>
        <authorList>
            <consortium name="DOE Joint Genome Institute"/>
            <person name="Kjaerbolling I."/>
            <person name="Vesth T.C."/>
            <person name="Frisvad J.C."/>
            <person name="Nybo J.L."/>
            <person name="Theobald S."/>
            <person name="Kildgaard S."/>
            <person name="Petersen T.I."/>
            <person name="Kuo A."/>
            <person name="Sato A."/>
            <person name="Lyhne E.K."/>
            <person name="Kogle M.E."/>
            <person name="Wiebenga A."/>
            <person name="Kun R.S."/>
            <person name="Lubbers R.J."/>
            <person name="Makela M.R."/>
            <person name="Barry K."/>
            <person name="Chovatia M."/>
            <person name="Clum A."/>
            <person name="Daum C."/>
            <person name="Haridas S."/>
            <person name="He G."/>
            <person name="LaButti K."/>
            <person name="Lipzen A."/>
            <person name="Mondo S."/>
            <person name="Pangilinan J."/>
            <person name="Riley R."/>
            <person name="Salamov A."/>
            <person name="Simmons B.A."/>
            <person name="Magnuson J.K."/>
            <person name="Henrissat B."/>
            <person name="Mortensen U.H."/>
            <person name="Larsen T.O."/>
            <person name="De vries R.P."/>
            <person name="Grigoriev I.V."/>
            <person name="Machida M."/>
            <person name="Baker S.E."/>
            <person name="Andersen M.R."/>
        </authorList>
    </citation>
    <scope>NUCLEOTIDE SEQUENCE [LARGE SCALE GENOMIC DNA]</scope>
    <source>
        <strain evidence="16 17">CBS 126849</strain>
    </source>
</reference>
<dbReference type="GO" id="GO:0005576">
    <property type="term" value="C:extracellular region"/>
    <property type="evidence" value="ECO:0007669"/>
    <property type="project" value="UniProtKB-SubCell"/>
</dbReference>
<feature type="binding site" evidence="14">
    <location>
        <position position="299"/>
    </location>
    <ligand>
        <name>Zn(2+)</name>
        <dbReference type="ChEBI" id="CHEBI:29105"/>
        <note>catalytic</note>
    </ligand>
</feature>
<dbReference type="InterPro" id="IPR024079">
    <property type="entry name" value="MetalloPept_cat_dom_sf"/>
</dbReference>
<evidence type="ECO:0000256" key="1">
    <source>
        <dbReference type="ARBA" id="ARBA00001187"/>
    </source>
</evidence>
<evidence type="ECO:0000256" key="13">
    <source>
        <dbReference type="PIRSR" id="PIRSR601384-1"/>
    </source>
</evidence>
<evidence type="ECO:0000256" key="8">
    <source>
        <dbReference type="ARBA" id="ARBA00022729"/>
    </source>
</evidence>
<sequence>MRLFSFFPALFVLPFTTECAVSSPLSPILAVTLSRMGNTRIKAVVKNTGRQDISFVHLNFFGNSAPVKKVSIFRENEEIEFEGVIVRFRTDGLTNESVTSLPAGGTLEDEFDLASTSDLTAGGPILIHSEGTVPVVTNGNVTGYIAYQSNTLQFEVNGLEAERVSRTLPSNRQRRDFRCSSQTKDILARAISTASGLASKAAAAIESGDDLRFKEFFQATDRQQRMTVSDRFRAVANEASGGGLVTYHCSDPYGICGPDLVAYARGYLNEIITCDRFYSQYPLLTRECDSVDQATTVLHELTHVAAVYNPATRDLAYGYDAATQLSAREARDNADNYAFYSLAVELQC</sequence>
<dbReference type="PANTHER" id="PTHR37016">
    <property type="match status" value="1"/>
</dbReference>
<evidence type="ECO:0000256" key="3">
    <source>
        <dbReference type="ARBA" id="ARBA00010279"/>
    </source>
</evidence>
<dbReference type="PANTHER" id="PTHR37016:SF7">
    <property type="entry name" value="NEUTRAL PROTEASE 2"/>
    <property type="match status" value="1"/>
</dbReference>